<accession>A0AAD7ECF1</accession>
<protein>
    <recommendedName>
        <fullName evidence="1">DUF4470 domain-containing protein</fullName>
    </recommendedName>
</protein>
<evidence type="ECO:0000313" key="2">
    <source>
        <dbReference type="EMBL" id="KAJ7311534.1"/>
    </source>
</evidence>
<gene>
    <name evidence="2" type="ORF">DFH08DRAFT_791792</name>
</gene>
<evidence type="ECO:0000259" key="1">
    <source>
        <dbReference type="Pfam" id="PF14737"/>
    </source>
</evidence>
<evidence type="ECO:0000313" key="3">
    <source>
        <dbReference type="Proteomes" id="UP001218218"/>
    </source>
</evidence>
<proteinExistence type="predicted"/>
<name>A0AAD7ECF1_9AGAR</name>
<comment type="caution">
    <text evidence="2">The sequence shown here is derived from an EMBL/GenBank/DDBJ whole genome shotgun (WGS) entry which is preliminary data.</text>
</comment>
<dbReference type="AlphaFoldDB" id="A0AAD7ECF1"/>
<feature type="domain" description="DUF4470" evidence="1">
    <location>
        <begin position="16"/>
        <end position="101"/>
    </location>
</feature>
<organism evidence="2 3">
    <name type="scientific">Mycena albidolilacea</name>
    <dbReference type="NCBI Taxonomy" id="1033008"/>
    <lineage>
        <taxon>Eukaryota</taxon>
        <taxon>Fungi</taxon>
        <taxon>Dikarya</taxon>
        <taxon>Basidiomycota</taxon>
        <taxon>Agaricomycotina</taxon>
        <taxon>Agaricomycetes</taxon>
        <taxon>Agaricomycetidae</taxon>
        <taxon>Agaricales</taxon>
        <taxon>Marasmiineae</taxon>
        <taxon>Mycenaceae</taxon>
        <taxon>Mycena</taxon>
    </lineage>
</organism>
<keyword evidence="3" id="KW-1185">Reference proteome</keyword>
<sequence length="1172" mass="132168">MSHPLHWPGKRFFYAIGNTSAVSLARDVAPDKDISLLLLGCGDPRNVLFTLFSEYDGATRKLDFTCVDSEPAVLARNVLLLTMVIDKRDAEHIFEIFFHLYLEKDALSLLTSHCRALLDASTTLQHWQESPYGSTLRMSSQHTLTELRRHWTQYARMHALSKLERCKIVANFKAGVEEYQSQYHEHRNTNLMLHTSRSAGPLMMFAGEMLSDCFHDFWKYGTTFVSAARRSAATLLNPTFVYTQAGVGCNVHYGIDPVMPFHLAPIFGNHLDTAPSRSDIMNGIRAQFQDWCAAFRNHHERGLCIIRIFFADAILGARALQACKEYGPVPTRIPVCQWRTETITLDKEEYTHAPLTFDVVDTSNLDDYIGLLNVLVASIPLLPDSEDGVLYLESLIIQNDVDAPKDFAKRFHADLTVMSVLFRLCPVDLVTGYSARGNVHEALLASGLPSAPRQYHQATTWKTPRSDPPMVDSWQLGTFLYDLYRTLFEEEDSETFWQRHTVAPISAFQRSGLNFYSRESFVMLLRFIRDRLQIPRERWIAAVDRFFHLHESNHGSMKMDTLNSHDLFGLFHFHGVYTMDFYRPPYRLDDSHEVRVGPFSAWPKVPPIVRVFLTVPREKLRVLIEGPTGTPILQAGMRGPTMMNVFSSIHAAFGIVSASGTPANPKAYFEEDPEGFRGTKPLVISFVMPAELLTGQGPDYNLPRHISIILVFKSNPTNTIFYSKDFGHGLEIHSAHLFDKESVLVVPEQPLPSALSTSPRAPSAPGQIGSQSPISANFNEECDLLESFSAKIEVEDEQAKAVFQSSGTVAVQQISSGIVQLMLGKRIQELCFPFPVAVAQHRLRLARKSLWIEFIVPLRTSLAQGGVNVDPFPIAVYDLVPWSVHRVNLERLPVLNLKTPQLSTWLNSHVAGAFSEREAKAKTKKKEDALMFVKDSISSIIVHASGTQSKGSSPQPVFALQDQATNNCDTVLFVDQLRFDLSAHTVVCDGFVLPLSFERMSKIHQGLSKLLPEMIYIALEPGELVSWKQLLPVLVERCRTWTHRDSCQYVVEGRVPLATEIEAIPLCACGEGRDVQRMHDVPLWQPLAKYCTRIALSPLFAVSYLENVGREDKRCCVCRAKASFRCPKCKKDRYCGKRVFLLLMRRIINSPLFSGIVRRKTRRDTNAGIMSD</sequence>
<dbReference type="Pfam" id="PF14737">
    <property type="entry name" value="DUF4470"/>
    <property type="match status" value="1"/>
</dbReference>
<dbReference type="InterPro" id="IPR027974">
    <property type="entry name" value="DUF4470"/>
</dbReference>
<dbReference type="EMBL" id="JARIHO010000075">
    <property type="protein sequence ID" value="KAJ7311534.1"/>
    <property type="molecule type" value="Genomic_DNA"/>
</dbReference>
<reference evidence="2" key="1">
    <citation type="submission" date="2023-03" db="EMBL/GenBank/DDBJ databases">
        <title>Massive genome expansion in bonnet fungi (Mycena s.s.) driven by repeated elements and novel gene families across ecological guilds.</title>
        <authorList>
            <consortium name="Lawrence Berkeley National Laboratory"/>
            <person name="Harder C.B."/>
            <person name="Miyauchi S."/>
            <person name="Viragh M."/>
            <person name="Kuo A."/>
            <person name="Thoen E."/>
            <person name="Andreopoulos B."/>
            <person name="Lu D."/>
            <person name="Skrede I."/>
            <person name="Drula E."/>
            <person name="Henrissat B."/>
            <person name="Morin E."/>
            <person name="Kohler A."/>
            <person name="Barry K."/>
            <person name="LaButti K."/>
            <person name="Morin E."/>
            <person name="Salamov A."/>
            <person name="Lipzen A."/>
            <person name="Mereny Z."/>
            <person name="Hegedus B."/>
            <person name="Baldrian P."/>
            <person name="Stursova M."/>
            <person name="Weitz H."/>
            <person name="Taylor A."/>
            <person name="Grigoriev I.V."/>
            <person name="Nagy L.G."/>
            <person name="Martin F."/>
            <person name="Kauserud H."/>
        </authorList>
    </citation>
    <scope>NUCLEOTIDE SEQUENCE</scope>
    <source>
        <strain evidence="2">CBHHK002</strain>
    </source>
</reference>
<dbReference type="Proteomes" id="UP001218218">
    <property type="component" value="Unassembled WGS sequence"/>
</dbReference>